<sequence length="167" mass="18899">MINDVSGHLQRAHVGQRVYDASVPLGHLHDRIKQNPIRWNVPKAVHRLSVVHIRRRQRIDQLNVPIVAHVFRARPERVQMFVLLQVTVVGTGHKEHQPALLAVQKLQHRLDRCQLGQIGTASVPVAVLLGLSVLQLVDVHQVDENQRGFVRVIACKKRSNDILNLLA</sequence>
<accession>A0A8D8BB35</accession>
<protein>
    <submittedName>
        <fullName evidence="1">(northern house mosquito) hypothetical protein</fullName>
    </submittedName>
</protein>
<evidence type="ECO:0000313" key="1">
    <source>
        <dbReference type="EMBL" id="CAG6468351.1"/>
    </source>
</evidence>
<dbReference type="EMBL" id="HBUE01060374">
    <property type="protein sequence ID" value="CAG6468351.1"/>
    <property type="molecule type" value="Transcribed_RNA"/>
</dbReference>
<dbReference type="AlphaFoldDB" id="A0A8D8BB35"/>
<proteinExistence type="predicted"/>
<name>A0A8D8BB35_CULPI</name>
<organism evidence="1">
    <name type="scientific">Culex pipiens</name>
    <name type="common">House mosquito</name>
    <dbReference type="NCBI Taxonomy" id="7175"/>
    <lineage>
        <taxon>Eukaryota</taxon>
        <taxon>Metazoa</taxon>
        <taxon>Ecdysozoa</taxon>
        <taxon>Arthropoda</taxon>
        <taxon>Hexapoda</taxon>
        <taxon>Insecta</taxon>
        <taxon>Pterygota</taxon>
        <taxon>Neoptera</taxon>
        <taxon>Endopterygota</taxon>
        <taxon>Diptera</taxon>
        <taxon>Nematocera</taxon>
        <taxon>Culicoidea</taxon>
        <taxon>Culicidae</taxon>
        <taxon>Culicinae</taxon>
        <taxon>Culicini</taxon>
        <taxon>Culex</taxon>
        <taxon>Culex</taxon>
    </lineage>
</organism>
<reference evidence="1" key="1">
    <citation type="submission" date="2021-05" db="EMBL/GenBank/DDBJ databases">
        <authorList>
            <person name="Alioto T."/>
            <person name="Alioto T."/>
            <person name="Gomez Garrido J."/>
        </authorList>
    </citation>
    <scope>NUCLEOTIDE SEQUENCE</scope>
</reference>